<organism evidence="2 3">
    <name type="scientific">Favolaschia claudopus</name>
    <dbReference type="NCBI Taxonomy" id="2862362"/>
    <lineage>
        <taxon>Eukaryota</taxon>
        <taxon>Fungi</taxon>
        <taxon>Dikarya</taxon>
        <taxon>Basidiomycota</taxon>
        <taxon>Agaricomycotina</taxon>
        <taxon>Agaricomycetes</taxon>
        <taxon>Agaricomycetidae</taxon>
        <taxon>Agaricales</taxon>
        <taxon>Marasmiineae</taxon>
        <taxon>Mycenaceae</taxon>
        <taxon>Favolaschia</taxon>
    </lineage>
</organism>
<dbReference type="Proteomes" id="UP001362999">
    <property type="component" value="Unassembled WGS sequence"/>
</dbReference>
<dbReference type="Gene3D" id="1.20.1280.50">
    <property type="match status" value="1"/>
</dbReference>
<name>A0AAW0AMA9_9AGAR</name>
<feature type="coiled-coil region" evidence="1">
    <location>
        <begin position="12"/>
        <end position="39"/>
    </location>
</feature>
<dbReference type="EMBL" id="JAWWNJ010000057">
    <property type="protein sequence ID" value="KAK7014328.1"/>
    <property type="molecule type" value="Genomic_DNA"/>
</dbReference>
<keyword evidence="3" id="KW-1185">Reference proteome</keyword>
<dbReference type="SUPFAM" id="SSF52047">
    <property type="entry name" value="RNI-like"/>
    <property type="match status" value="1"/>
</dbReference>
<evidence type="ECO:0000313" key="2">
    <source>
        <dbReference type="EMBL" id="KAK7014328.1"/>
    </source>
</evidence>
<sequence length="355" mass="39968">MLASLESDRTFVAHKAAQILELENQIAALERSIDALRVAQKPAQDRLDSYKYPVLTLPTEIISEIFLQFLPTYPEAPGLFDDLSPTTLTHICRHWREIAITTPALWRSIDLRHDDTMWKQSGNLPLSIFALRNDLFPAFLSSVPHRARWEHLNLELGDAHGLEAVKGPMPLLRTLKLFFSRGPSAPLDLQHLPLLRIVKLDDYGSPSVILPWSQLTSLTLRSMYSDSCISILSQTLNLIDCTLSLWGRDALIKNHDLALPHLKTLVFEESSHIDVKLFRTLITPSLRSLELPEAFLGPHNPIASLRSFVLRCGCTLKELRITEGFSSEDAYRDAFPAISTIRLIAAQVYSDDSEG</sequence>
<comment type="caution">
    <text evidence="2">The sequence shown here is derived from an EMBL/GenBank/DDBJ whole genome shotgun (WGS) entry which is preliminary data.</text>
</comment>
<keyword evidence="1" id="KW-0175">Coiled coil</keyword>
<dbReference type="AlphaFoldDB" id="A0AAW0AMA9"/>
<gene>
    <name evidence="2" type="ORF">R3P38DRAFT_3277438</name>
</gene>
<protein>
    <submittedName>
        <fullName evidence="2">F-box domain-containing protein</fullName>
    </submittedName>
</protein>
<accession>A0AAW0AMA9</accession>
<reference evidence="2 3" key="1">
    <citation type="journal article" date="2024" name="J Genomics">
        <title>Draft genome sequencing and assembly of Favolaschia claudopus CIRM-BRFM 2984 isolated from oak limbs.</title>
        <authorList>
            <person name="Navarro D."/>
            <person name="Drula E."/>
            <person name="Chaduli D."/>
            <person name="Cazenave R."/>
            <person name="Ahrendt S."/>
            <person name="Wang J."/>
            <person name="Lipzen A."/>
            <person name="Daum C."/>
            <person name="Barry K."/>
            <person name="Grigoriev I.V."/>
            <person name="Favel A."/>
            <person name="Rosso M.N."/>
            <person name="Martin F."/>
        </authorList>
    </citation>
    <scope>NUCLEOTIDE SEQUENCE [LARGE SCALE GENOMIC DNA]</scope>
    <source>
        <strain evidence="2 3">CIRM-BRFM 2984</strain>
    </source>
</reference>
<evidence type="ECO:0000313" key="3">
    <source>
        <dbReference type="Proteomes" id="UP001362999"/>
    </source>
</evidence>
<evidence type="ECO:0000256" key="1">
    <source>
        <dbReference type="SAM" id="Coils"/>
    </source>
</evidence>
<proteinExistence type="predicted"/>